<evidence type="ECO:0000313" key="2">
    <source>
        <dbReference type="EMBL" id="MBD8026772.1"/>
    </source>
</evidence>
<evidence type="ECO:0008006" key="4">
    <source>
        <dbReference type="Google" id="ProtNLM"/>
    </source>
</evidence>
<dbReference type="Proteomes" id="UP000640930">
    <property type="component" value="Unassembled WGS sequence"/>
</dbReference>
<organism evidence="2 3">
    <name type="scientific">Ureibacillus galli</name>
    <dbReference type="NCBI Taxonomy" id="2762222"/>
    <lineage>
        <taxon>Bacteria</taxon>
        <taxon>Bacillati</taxon>
        <taxon>Bacillota</taxon>
        <taxon>Bacilli</taxon>
        <taxon>Bacillales</taxon>
        <taxon>Caryophanaceae</taxon>
        <taxon>Ureibacillus</taxon>
    </lineage>
</organism>
<proteinExistence type="predicted"/>
<feature type="compositionally biased region" description="Basic and acidic residues" evidence="1">
    <location>
        <begin position="23"/>
        <end position="54"/>
    </location>
</feature>
<gene>
    <name evidence="2" type="ORF">H9636_08880</name>
</gene>
<name>A0ABR8XC24_9BACL</name>
<dbReference type="RefSeq" id="WP_191707264.1">
    <property type="nucleotide sequence ID" value="NZ_JACSQA010000010.1"/>
</dbReference>
<evidence type="ECO:0000313" key="3">
    <source>
        <dbReference type="Proteomes" id="UP000640930"/>
    </source>
</evidence>
<comment type="caution">
    <text evidence="2">The sequence shown here is derived from an EMBL/GenBank/DDBJ whole genome shotgun (WGS) entry which is preliminary data.</text>
</comment>
<evidence type="ECO:0000256" key="1">
    <source>
        <dbReference type="SAM" id="MobiDB-lite"/>
    </source>
</evidence>
<accession>A0ABR8XC24</accession>
<dbReference type="EMBL" id="JACSQA010000010">
    <property type="protein sequence ID" value="MBD8026772.1"/>
    <property type="molecule type" value="Genomic_DNA"/>
</dbReference>
<dbReference type="PROSITE" id="PS51257">
    <property type="entry name" value="PROKAR_LIPOPROTEIN"/>
    <property type="match status" value="1"/>
</dbReference>
<feature type="compositionally biased region" description="Polar residues" evidence="1">
    <location>
        <begin position="61"/>
        <end position="70"/>
    </location>
</feature>
<keyword evidence="3" id="KW-1185">Reference proteome</keyword>
<sequence length="209" mass="23766">MKRLLLFLSMVTFVFLVGCSNSDSKEESKESKSEETTSETKTDTKTETETKTENETDTDNASNTETTAPSTDDEFAQAFSDYLDEMMLLAVEEERIIGLYDSVTGVNYTNDEVLYYTLLDEVIPGYRQFVADLEAIMPKNAEVQALHEKYIEAANIQYNSFTLMISAIEQQSMDTMTEANQGLDEARRLLREWLYQVDEFSIKAGIPLE</sequence>
<feature type="region of interest" description="Disordered" evidence="1">
    <location>
        <begin position="22"/>
        <end position="73"/>
    </location>
</feature>
<reference evidence="2 3" key="1">
    <citation type="submission" date="2020-08" db="EMBL/GenBank/DDBJ databases">
        <title>A Genomic Blueprint of the Chicken Gut Microbiome.</title>
        <authorList>
            <person name="Gilroy R."/>
            <person name="Ravi A."/>
            <person name="Getino M."/>
            <person name="Pursley I."/>
            <person name="Horton D.L."/>
            <person name="Alikhan N.-F."/>
            <person name="Baker D."/>
            <person name="Gharbi K."/>
            <person name="Hall N."/>
            <person name="Watson M."/>
            <person name="Adriaenssens E.M."/>
            <person name="Foster-Nyarko E."/>
            <person name="Jarju S."/>
            <person name="Secka A."/>
            <person name="Antonio M."/>
            <person name="Oren A."/>
            <person name="Chaudhuri R."/>
            <person name="La Ragione R.M."/>
            <person name="Hildebrand F."/>
            <person name="Pallen M.J."/>
        </authorList>
    </citation>
    <scope>NUCLEOTIDE SEQUENCE [LARGE SCALE GENOMIC DNA]</scope>
    <source>
        <strain evidence="2 3">Re31</strain>
    </source>
</reference>
<protein>
    <recommendedName>
        <fullName evidence="4">Lipoprotein</fullName>
    </recommendedName>
</protein>